<evidence type="ECO:0000256" key="8">
    <source>
        <dbReference type="ARBA" id="ARBA00022840"/>
    </source>
</evidence>
<dbReference type="Gene3D" id="3.30.565.10">
    <property type="entry name" value="Histidine kinase-like ATPase, C-terminal domain"/>
    <property type="match status" value="1"/>
</dbReference>
<keyword evidence="8" id="KW-0067">ATP-binding</keyword>
<dbReference type="SUPFAM" id="SSF55781">
    <property type="entry name" value="GAF domain-like"/>
    <property type="match status" value="1"/>
</dbReference>
<dbReference type="Pfam" id="PF08448">
    <property type="entry name" value="PAS_4"/>
    <property type="match status" value="1"/>
</dbReference>
<dbReference type="Gene3D" id="3.30.450.20">
    <property type="entry name" value="PAS domain"/>
    <property type="match status" value="1"/>
</dbReference>
<dbReference type="SUPFAM" id="SSF55874">
    <property type="entry name" value="ATPase domain of HSP90 chaperone/DNA topoisomerase II/histidine kinase"/>
    <property type="match status" value="1"/>
</dbReference>
<dbReference type="FunFam" id="3.60.40.10:FF:000005">
    <property type="entry name" value="Serine/threonine protein phosphatase"/>
    <property type="match status" value="1"/>
</dbReference>
<dbReference type="GO" id="GO:0016301">
    <property type="term" value="F:kinase activity"/>
    <property type="evidence" value="ECO:0007669"/>
    <property type="project" value="UniProtKB-KW"/>
</dbReference>
<gene>
    <name evidence="18" type="ORF">SLNWT_0174</name>
</gene>
<evidence type="ECO:0000256" key="7">
    <source>
        <dbReference type="ARBA" id="ARBA00022801"/>
    </source>
</evidence>
<evidence type="ECO:0000256" key="5">
    <source>
        <dbReference type="ARBA" id="ARBA00022741"/>
    </source>
</evidence>
<dbReference type="EC" id="3.1.3.16" evidence="1"/>
<dbReference type="FunFam" id="3.30.565.10:FF:000028">
    <property type="entry name" value="PAS sensor protein"/>
    <property type="match status" value="1"/>
</dbReference>
<keyword evidence="11" id="KW-0464">Manganese</keyword>
<dbReference type="SMART" id="SM00331">
    <property type="entry name" value="PP2C_SIG"/>
    <property type="match status" value="1"/>
</dbReference>
<evidence type="ECO:0000313" key="19">
    <source>
        <dbReference type="Proteomes" id="UP000031523"/>
    </source>
</evidence>
<evidence type="ECO:0000256" key="10">
    <source>
        <dbReference type="ARBA" id="ARBA00022912"/>
    </source>
</evidence>
<reference evidence="18 19" key="1">
    <citation type="submission" date="2015-01" db="EMBL/GenBank/DDBJ databases">
        <title>Enhanced salinomycin production by adjusting the supply of polyketide extender units in Streptomyce albus DSM 41398.</title>
        <authorList>
            <person name="Lu C."/>
        </authorList>
    </citation>
    <scope>NUCLEOTIDE SEQUENCE [LARGE SCALE GENOMIC DNA]</scope>
    <source>
        <strain evidence="19">ATCC 21838 / DSM 41398 / FERM P-419 / JCM 4703 / NBRC 107858</strain>
    </source>
</reference>
<evidence type="ECO:0000256" key="1">
    <source>
        <dbReference type="ARBA" id="ARBA00013081"/>
    </source>
</evidence>
<dbReference type="Pfam" id="PF13581">
    <property type="entry name" value="HATPase_c_2"/>
    <property type="match status" value="1"/>
</dbReference>
<evidence type="ECO:0000313" key="18">
    <source>
        <dbReference type="EMBL" id="AJE80550.1"/>
    </source>
</evidence>
<organism evidence="18 19">
    <name type="scientific">Streptomyces albus (strain ATCC 21838 / DSM 41398 / FERM P-419 / JCM 4703 / NBRC 107858)</name>
    <dbReference type="NCBI Taxonomy" id="1081613"/>
    <lineage>
        <taxon>Bacteria</taxon>
        <taxon>Bacillati</taxon>
        <taxon>Actinomycetota</taxon>
        <taxon>Actinomycetes</taxon>
        <taxon>Kitasatosporales</taxon>
        <taxon>Streptomycetaceae</taxon>
        <taxon>Streptomyces</taxon>
    </lineage>
</organism>
<comment type="catalytic activity">
    <reaction evidence="12">
        <text>O-phospho-L-seryl-[protein] + H2O = L-seryl-[protein] + phosphate</text>
        <dbReference type="Rhea" id="RHEA:20629"/>
        <dbReference type="Rhea" id="RHEA-COMP:9863"/>
        <dbReference type="Rhea" id="RHEA-COMP:11604"/>
        <dbReference type="ChEBI" id="CHEBI:15377"/>
        <dbReference type="ChEBI" id="CHEBI:29999"/>
        <dbReference type="ChEBI" id="CHEBI:43474"/>
        <dbReference type="ChEBI" id="CHEBI:83421"/>
        <dbReference type="EC" id="3.1.3.16"/>
    </reaction>
</comment>
<evidence type="ECO:0000256" key="12">
    <source>
        <dbReference type="ARBA" id="ARBA00047761"/>
    </source>
</evidence>
<proteinExistence type="predicted"/>
<evidence type="ECO:0000256" key="2">
    <source>
        <dbReference type="ARBA" id="ARBA00022553"/>
    </source>
</evidence>
<feature type="region of interest" description="Disordered" evidence="16">
    <location>
        <begin position="687"/>
        <end position="707"/>
    </location>
</feature>
<accession>A0A0B5EMG5</accession>
<evidence type="ECO:0000256" key="16">
    <source>
        <dbReference type="SAM" id="MobiDB-lite"/>
    </source>
</evidence>
<dbReference type="Gene3D" id="3.30.450.40">
    <property type="match status" value="1"/>
</dbReference>
<dbReference type="Gene3D" id="3.60.40.10">
    <property type="entry name" value="PPM-type phosphatase domain"/>
    <property type="match status" value="1"/>
</dbReference>
<keyword evidence="9" id="KW-0460">Magnesium</keyword>
<name>A0A0B5EMG5_STRA4</name>
<dbReference type="GO" id="GO:0005524">
    <property type="term" value="F:ATP binding"/>
    <property type="evidence" value="ECO:0007669"/>
    <property type="project" value="UniProtKB-KW"/>
</dbReference>
<dbReference type="InterPro" id="IPR036457">
    <property type="entry name" value="PPM-type-like_dom_sf"/>
</dbReference>
<dbReference type="PANTHER" id="PTHR43156">
    <property type="entry name" value="STAGE II SPORULATION PROTEIN E-RELATED"/>
    <property type="match status" value="1"/>
</dbReference>
<evidence type="ECO:0000256" key="4">
    <source>
        <dbReference type="ARBA" id="ARBA00022723"/>
    </source>
</evidence>
<sequence length="707" mass="75553">MGTWADTFEDDEADKQLGAAVVQALLAREHAGLVVTDTELRVRRSNVGRERFGGPGIPLGSRFCEFFADETAPGVERRLLHVVETGELLLLLEIPSRRTGVEAPRMLSLSAVRLEDAAGAPKGLAIDLVDVTKRHNERQRLELLYRAADRIGTSLEVRQTTQELADLLVPDLGRVALIFLAEPVLVGDEAPAFPGLGEKRLQCTATRADGPLPEQLIRTGAWLPALPDRPIVLNLMRLGRARLTGAAELHREFGEHSALSSSLIPPDADSAVIAPLYARGQNLGGVIVWRGQHERPFHEEDVRLLFEIATRAALGIDNARRFTKEHRAAVTLQRSLLPVAATQAAAAETAGFYQPASSGAIIGGDWFDVIPLSSLRVALVVGDVVGHGLQAAATMGRLRSAIRTVAALDLPPDEVLTHLDDVVQQLAAETCEELRQGIGATCLYAVYDPVTCRCSMASAGHPPPALTTAENGSGFVDLSPGPPLGLGSMPFEVTEVDLAPGSLLTLYTDGLVGQSDGDLDTGMRRLREGLYAASRTDASLSEAASGLVTRMSAGSYRDDVALLLARTRAVAPEAVAEWTYPAEPEVVSRARAAAMGQLTAWGLQDLAPSTELIVSELLTNAVRYAGGPVRLRLIRDQFLVCEVSDPSNTQPRLRRSSSLDEGGRGLFLVAQLASRWGSRYGRTGKTIWAEQQTAPDPVTGTAGAPAG</sequence>
<keyword evidence="6" id="KW-0418">Kinase</keyword>
<comment type="function">
    <text evidence="13">Primarily acts as an independent SigF regulator that is sensitive to the osmosensory signal, mediating the cross talk of PknD with the SigF regulon. Possesses both phosphatase and kinase activities. The kinase domain functions as a classic anti-sigma factor-like kinase to phosphorylate the anti-anti-sigma factor domain at the canonical regulatory site, and the phosphatase domain antagonizes this activity.</text>
</comment>
<protein>
    <recommendedName>
        <fullName evidence="1">protein-serine/threonine phosphatase</fullName>
        <ecNumber evidence="1">3.1.3.16</ecNumber>
    </recommendedName>
    <alternativeName>
        <fullName evidence="15">Protein-serine/threonine phosphatase</fullName>
    </alternativeName>
    <alternativeName>
        <fullName evidence="14">Serine/threonine-protein kinase</fullName>
    </alternativeName>
</protein>
<dbReference type="InterPro" id="IPR029016">
    <property type="entry name" value="GAF-like_dom_sf"/>
</dbReference>
<dbReference type="CDD" id="cd16936">
    <property type="entry name" value="HATPase_RsbW-like"/>
    <property type="match status" value="1"/>
</dbReference>
<evidence type="ECO:0000256" key="11">
    <source>
        <dbReference type="ARBA" id="ARBA00023211"/>
    </source>
</evidence>
<dbReference type="InterPro" id="IPR003594">
    <property type="entry name" value="HATPase_dom"/>
</dbReference>
<keyword evidence="7" id="KW-0378">Hydrolase</keyword>
<keyword evidence="5" id="KW-0547">Nucleotide-binding</keyword>
<dbReference type="EMBL" id="CP010519">
    <property type="protein sequence ID" value="AJE80550.1"/>
    <property type="molecule type" value="Genomic_DNA"/>
</dbReference>
<dbReference type="InterPro" id="IPR013656">
    <property type="entry name" value="PAS_4"/>
</dbReference>
<keyword evidence="19" id="KW-1185">Reference proteome</keyword>
<evidence type="ECO:0000256" key="6">
    <source>
        <dbReference type="ARBA" id="ARBA00022777"/>
    </source>
</evidence>
<dbReference type="InterPro" id="IPR001932">
    <property type="entry name" value="PPM-type_phosphatase-like_dom"/>
</dbReference>
<evidence type="ECO:0000256" key="9">
    <source>
        <dbReference type="ARBA" id="ARBA00022842"/>
    </source>
</evidence>
<dbReference type="PANTHER" id="PTHR43156:SF2">
    <property type="entry name" value="STAGE II SPORULATION PROTEIN E"/>
    <property type="match status" value="1"/>
</dbReference>
<dbReference type="Pfam" id="PF07228">
    <property type="entry name" value="SpoIIE"/>
    <property type="match status" value="1"/>
</dbReference>
<keyword evidence="3" id="KW-0808">Transferase</keyword>
<dbReference type="KEGG" id="sals:SLNWT_0174"/>
<keyword evidence="10" id="KW-0904">Protein phosphatase</keyword>
<evidence type="ECO:0000256" key="13">
    <source>
        <dbReference type="ARBA" id="ARBA00056274"/>
    </source>
</evidence>
<keyword evidence="4" id="KW-0479">Metal-binding</keyword>
<evidence type="ECO:0000256" key="15">
    <source>
        <dbReference type="ARBA" id="ARBA00081350"/>
    </source>
</evidence>
<dbReference type="InterPro" id="IPR036890">
    <property type="entry name" value="HATPase_C_sf"/>
</dbReference>
<dbReference type="AlphaFoldDB" id="A0A0B5EMG5"/>
<dbReference type="InterPro" id="IPR052016">
    <property type="entry name" value="Bact_Sigma-Reg"/>
</dbReference>
<evidence type="ECO:0000259" key="17">
    <source>
        <dbReference type="SMART" id="SM00331"/>
    </source>
</evidence>
<feature type="domain" description="PPM-type phosphatase" evidence="17">
    <location>
        <begin position="347"/>
        <end position="567"/>
    </location>
</feature>
<evidence type="ECO:0000256" key="3">
    <source>
        <dbReference type="ARBA" id="ARBA00022679"/>
    </source>
</evidence>
<dbReference type="GO" id="GO:0004722">
    <property type="term" value="F:protein serine/threonine phosphatase activity"/>
    <property type="evidence" value="ECO:0007669"/>
    <property type="project" value="UniProtKB-EC"/>
</dbReference>
<evidence type="ECO:0000256" key="14">
    <source>
        <dbReference type="ARBA" id="ARBA00075117"/>
    </source>
</evidence>
<dbReference type="GO" id="GO:0046872">
    <property type="term" value="F:metal ion binding"/>
    <property type="evidence" value="ECO:0007669"/>
    <property type="project" value="UniProtKB-KW"/>
</dbReference>
<dbReference type="SUPFAM" id="SSF81606">
    <property type="entry name" value="PP2C-like"/>
    <property type="match status" value="1"/>
</dbReference>
<keyword evidence="2" id="KW-0597">Phosphoprotein</keyword>
<dbReference type="Proteomes" id="UP000031523">
    <property type="component" value="Chromosome"/>
</dbReference>